<feature type="transmembrane region" description="Helical" evidence="7">
    <location>
        <begin position="95"/>
        <end position="123"/>
    </location>
</feature>
<dbReference type="InterPro" id="IPR042094">
    <property type="entry name" value="T2SS_GspF_sf"/>
</dbReference>
<feature type="transmembrane region" description="Helical" evidence="7">
    <location>
        <begin position="129"/>
        <end position="151"/>
    </location>
</feature>
<reference evidence="9" key="2">
    <citation type="journal article" date="2018" name="ISME J.">
        <title>A dynamic microbial community with high functional redundancy inhabits the cold, oxic subseafloor aquifer.</title>
        <authorList>
            <person name="Tully B.J."/>
            <person name="Wheat C.G."/>
            <person name="Glazer B.T."/>
            <person name="Huber J.A."/>
        </authorList>
    </citation>
    <scope>NUCLEOTIDE SEQUENCE</scope>
    <source>
        <strain evidence="9">NORP83</strain>
    </source>
</reference>
<keyword evidence="5 7" id="KW-0472">Membrane</keyword>
<keyword evidence="3 7" id="KW-0812">Transmembrane</keyword>
<dbReference type="GO" id="GO:0005886">
    <property type="term" value="C:plasma membrane"/>
    <property type="evidence" value="ECO:0007669"/>
    <property type="project" value="UniProtKB-SubCell"/>
</dbReference>
<evidence type="ECO:0000256" key="6">
    <source>
        <dbReference type="SAM" id="MobiDB-lite"/>
    </source>
</evidence>
<feature type="transmembrane region" description="Helical" evidence="7">
    <location>
        <begin position="307"/>
        <end position="326"/>
    </location>
</feature>
<evidence type="ECO:0000313" key="9">
    <source>
        <dbReference type="EMBL" id="PCI99358.1"/>
    </source>
</evidence>
<keyword evidence="2" id="KW-1003">Cell membrane</keyword>
<evidence type="ECO:0000259" key="8">
    <source>
        <dbReference type="Pfam" id="PF00482"/>
    </source>
</evidence>
<evidence type="ECO:0000256" key="7">
    <source>
        <dbReference type="SAM" id="Phobius"/>
    </source>
</evidence>
<evidence type="ECO:0000256" key="4">
    <source>
        <dbReference type="ARBA" id="ARBA00022989"/>
    </source>
</evidence>
<reference key="1">
    <citation type="submission" date="2017-08" db="EMBL/GenBank/DDBJ databases">
        <title>A dynamic microbial community with high functional redundancy inhabits the cold, oxic subseafloor aquifer.</title>
        <authorList>
            <person name="Tully B.J."/>
            <person name="Wheat C.G."/>
            <person name="Glazer B.T."/>
            <person name="Huber J.A."/>
        </authorList>
    </citation>
    <scope>NUCLEOTIDE SEQUENCE [LARGE SCALE GENOMIC DNA]</scope>
</reference>
<dbReference type="PANTHER" id="PTHR35007">
    <property type="entry name" value="INTEGRAL MEMBRANE PROTEIN-RELATED"/>
    <property type="match status" value="1"/>
</dbReference>
<keyword evidence="4 7" id="KW-1133">Transmembrane helix</keyword>
<comment type="subcellular location">
    <subcellularLocation>
        <location evidence="1">Cell membrane</location>
        <topology evidence="1">Multi-pass membrane protein</topology>
    </subcellularLocation>
</comment>
<feature type="compositionally biased region" description="Basic residues" evidence="6">
    <location>
        <begin position="76"/>
        <end position="88"/>
    </location>
</feature>
<dbReference type="EMBL" id="NVUS01000016">
    <property type="protein sequence ID" value="PCI99358.1"/>
    <property type="molecule type" value="Genomic_DNA"/>
</dbReference>
<sequence>MLNLDPQLVQIATVFIVTAIVLAVVYTVLNSIFGKSKADMRQQNISNIHKPSANVANDSMLNNRRTDQKRKEIQNKLKKREKGKKNKKVTMPQRLLQAGLGISINIFYVLSVVCGVVCAFLALMFTANLMIAGGALFIGIIGVPRFVLNWLKKRRQAKFLKELPNAIDVVVRGVRSGLPLNDALKMIAEEAAEPLRSEFSLLINEQKMGITIQEGLFRMNGRLELPELNFLAIVVNIQQTMGGNLSETLANLSKIIRDRHKMRAKIDAMSTEAKSSAAIIGALPGLIILAISFMSPGYMDPLFETQMGHFMIGGSIFWMTCGILVMRQMINMKI</sequence>
<dbReference type="Gene3D" id="1.20.81.30">
    <property type="entry name" value="Type II secretion system (T2SS), domain F"/>
    <property type="match status" value="1"/>
</dbReference>
<feature type="domain" description="Type II secretion system protein GspF" evidence="8">
    <location>
        <begin position="167"/>
        <end position="291"/>
    </location>
</feature>
<evidence type="ECO:0000256" key="2">
    <source>
        <dbReference type="ARBA" id="ARBA00022475"/>
    </source>
</evidence>
<evidence type="ECO:0000256" key="3">
    <source>
        <dbReference type="ARBA" id="ARBA00022692"/>
    </source>
</evidence>
<feature type="transmembrane region" description="Helical" evidence="7">
    <location>
        <begin position="275"/>
        <end position="295"/>
    </location>
</feature>
<evidence type="ECO:0000256" key="5">
    <source>
        <dbReference type="ARBA" id="ARBA00023136"/>
    </source>
</evidence>
<proteinExistence type="predicted"/>
<feature type="compositionally biased region" description="Polar residues" evidence="6">
    <location>
        <begin position="53"/>
        <end position="63"/>
    </location>
</feature>
<name>A0A2A4YWV9_9PROT</name>
<feature type="region of interest" description="Disordered" evidence="6">
    <location>
        <begin position="53"/>
        <end position="88"/>
    </location>
</feature>
<gene>
    <name evidence="9" type="ORF">COB13_12060</name>
</gene>
<feature type="transmembrane region" description="Helical" evidence="7">
    <location>
        <begin position="12"/>
        <end position="33"/>
    </location>
</feature>
<comment type="caution">
    <text evidence="9">The sequence shown here is derived from an EMBL/GenBank/DDBJ whole genome shotgun (WGS) entry which is preliminary data.</text>
</comment>
<dbReference type="InterPro" id="IPR018076">
    <property type="entry name" value="T2SS_GspF_dom"/>
</dbReference>
<feature type="compositionally biased region" description="Basic and acidic residues" evidence="6">
    <location>
        <begin position="64"/>
        <end position="75"/>
    </location>
</feature>
<dbReference type="Pfam" id="PF00482">
    <property type="entry name" value="T2SSF"/>
    <property type="match status" value="1"/>
</dbReference>
<dbReference type="PANTHER" id="PTHR35007:SF1">
    <property type="entry name" value="PILUS ASSEMBLY PROTEIN"/>
    <property type="match status" value="1"/>
</dbReference>
<accession>A0A2A4YWV9</accession>
<organism evidence="9">
    <name type="scientific">OCS116 cluster bacterium</name>
    <dbReference type="NCBI Taxonomy" id="2030921"/>
    <lineage>
        <taxon>Bacteria</taxon>
        <taxon>Pseudomonadati</taxon>
        <taxon>Pseudomonadota</taxon>
        <taxon>Alphaproteobacteria</taxon>
        <taxon>OCS116 cluster</taxon>
    </lineage>
</organism>
<evidence type="ECO:0000256" key="1">
    <source>
        <dbReference type="ARBA" id="ARBA00004651"/>
    </source>
</evidence>
<dbReference type="AlphaFoldDB" id="A0A2A4YWV9"/>
<protein>
    <submittedName>
        <fullName evidence="9">Pilus assembly protein</fullName>
    </submittedName>
</protein>